<comment type="caution">
    <text evidence="1">The sequence shown here is derived from an EMBL/GenBank/DDBJ whole genome shotgun (WGS) entry which is preliminary data.</text>
</comment>
<keyword evidence="2" id="KW-1185">Reference proteome</keyword>
<dbReference type="EMBL" id="MU790542">
    <property type="protein sequence ID" value="KAJ3999262.1"/>
    <property type="molecule type" value="Genomic_DNA"/>
</dbReference>
<protein>
    <submittedName>
        <fullName evidence="1">Uncharacterized protein</fullName>
    </submittedName>
</protein>
<name>A0ABQ8QKU9_9AGAR</name>
<reference evidence="1" key="1">
    <citation type="submission" date="2022-08" db="EMBL/GenBank/DDBJ databases">
        <authorList>
            <consortium name="DOE Joint Genome Institute"/>
            <person name="Min B."/>
            <person name="Riley R."/>
            <person name="Sierra-Patev S."/>
            <person name="Naranjo-Ortiz M."/>
            <person name="Looney B."/>
            <person name="Konkel Z."/>
            <person name="Slot J.C."/>
            <person name="Sakamoto Y."/>
            <person name="Steenwyk J.L."/>
            <person name="Rokas A."/>
            <person name="Carro J."/>
            <person name="Camarero S."/>
            <person name="Ferreira P."/>
            <person name="Molpeceres G."/>
            <person name="Ruiz-Duenas F.J."/>
            <person name="Serrano A."/>
            <person name="Henrissat B."/>
            <person name="Drula E."/>
            <person name="Hughes K.W."/>
            <person name="Mata J.L."/>
            <person name="Ishikawa N.K."/>
            <person name="Vargas-Isla R."/>
            <person name="Ushijima S."/>
            <person name="Smith C.A."/>
            <person name="Ahrendt S."/>
            <person name="Andreopoulos W."/>
            <person name="He G."/>
            <person name="Labutti K."/>
            <person name="Lipzen A."/>
            <person name="Ng V."/>
            <person name="Sandor L."/>
            <person name="Barry K."/>
            <person name="Martinez A.T."/>
            <person name="Xiao Y."/>
            <person name="Gibbons J.G."/>
            <person name="Terashima K."/>
            <person name="Hibbett D.S."/>
            <person name="Grigoriev I.V."/>
        </authorList>
    </citation>
    <scope>NUCLEOTIDE SEQUENCE</scope>
    <source>
        <strain evidence="1">TFB10827</strain>
    </source>
</reference>
<dbReference type="Proteomes" id="UP001163828">
    <property type="component" value="Unassembled WGS sequence"/>
</dbReference>
<accession>A0ABQ8QKU9</accession>
<proteinExistence type="predicted"/>
<evidence type="ECO:0000313" key="1">
    <source>
        <dbReference type="EMBL" id="KAJ3999262.1"/>
    </source>
</evidence>
<evidence type="ECO:0000313" key="2">
    <source>
        <dbReference type="Proteomes" id="UP001163828"/>
    </source>
</evidence>
<sequence>MHVYCDMLRVPTAIIVLEEIAALRIRDCIACADKMLESSHGENQTRNSENSRATMSGTSAHLLHCLETNTTAKVRTLHICFAFSVGSSSNYHIDVCLGGVFFATKTYAFCLDANAMALMRRGMSLELWVPPHMSRQYVQNGKIVSNHDEFRQFGRKFGVRSHFCKIQCNLSSDWRRVEQGIVADGEVLFDILSDEGRRWTLWS</sequence>
<organism evidence="1 2">
    <name type="scientific">Lentinula boryana</name>
    <dbReference type="NCBI Taxonomy" id="40481"/>
    <lineage>
        <taxon>Eukaryota</taxon>
        <taxon>Fungi</taxon>
        <taxon>Dikarya</taxon>
        <taxon>Basidiomycota</taxon>
        <taxon>Agaricomycotina</taxon>
        <taxon>Agaricomycetes</taxon>
        <taxon>Agaricomycetidae</taxon>
        <taxon>Agaricales</taxon>
        <taxon>Marasmiineae</taxon>
        <taxon>Omphalotaceae</taxon>
        <taxon>Lentinula</taxon>
    </lineage>
</organism>
<gene>
    <name evidence="1" type="ORF">F5050DRAFT_1709881</name>
</gene>